<keyword evidence="7 14" id="KW-0418">Kinase</keyword>
<evidence type="ECO:0000256" key="9">
    <source>
        <dbReference type="ARBA" id="ARBA00022909"/>
    </source>
</evidence>
<organism evidence="14 15">
    <name type="scientific">Prevotella heparinolytica</name>
    <dbReference type="NCBI Taxonomy" id="28113"/>
    <lineage>
        <taxon>Bacteria</taxon>
        <taxon>Pseudomonadati</taxon>
        <taxon>Bacteroidota</taxon>
        <taxon>Bacteroidia</taxon>
        <taxon>Bacteroidales</taxon>
        <taxon>Bacteroidaceae</taxon>
        <taxon>Bacteroides</taxon>
    </lineage>
</organism>
<evidence type="ECO:0000313" key="15">
    <source>
        <dbReference type="Proteomes" id="UP000396835"/>
    </source>
</evidence>
<evidence type="ECO:0000259" key="13">
    <source>
        <dbReference type="Pfam" id="PF01288"/>
    </source>
</evidence>
<evidence type="ECO:0000256" key="2">
    <source>
        <dbReference type="ARBA" id="ARBA00005810"/>
    </source>
</evidence>
<dbReference type="UniPathway" id="UPA00077">
    <property type="reaction ID" value="UER00155"/>
</dbReference>
<dbReference type="Gene3D" id="3.30.70.560">
    <property type="entry name" value="7,8-Dihydro-6-hydroxymethylpterin-pyrophosphokinase HPPK"/>
    <property type="match status" value="1"/>
</dbReference>
<feature type="domain" description="7,8-dihydro-6-hydroxymethylpterin-pyrophosphokinase" evidence="13">
    <location>
        <begin position="5"/>
        <end position="139"/>
    </location>
</feature>
<dbReference type="Proteomes" id="UP000396835">
    <property type="component" value="Unassembled WGS sequence"/>
</dbReference>
<dbReference type="CDD" id="cd00483">
    <property type="entry name" value="HPPK"/>
    <property type="match status" value="1"/>
</dbReference>
<evidence type="ECO:0000256" key="10">
    <source>
        <dbReference type="ARBA" id="ARBA00029409"/>
    </source>
</evidence>
<dbReference type="GO" id="GO:0003848">
    <property type="term" value="F:2-amino-4-hydroxy-6-hydroxymethyldihydropteridine diphosphokinase activity"/>
    <property type="evidence" value="ECO:0007669"/>
    <property type="project" value="UniProtKB-EC"/>
</dbReference>
<keyword evidence="8" id="KW-0067">ATP-binding</keyword>
<dbReference type="GO" id="GO:0046654">
    <property type="term" value="P:tetrahydrofolate biosynthetic process"/>
    <property type="evidence" value="ECO:0007669"/>
    <property type="project" value="UniProtKB-UniPathway"/>
</dbReference>
<dbReference type="EC" id="2.7.6.3" evidence="3"/>
<dbReference type="NCBIfam" id="TIGR01498">
    <property type="entry name" value="folK"/>
    <property type="match status" value="1"/>
</dbReference>
<evidence type="ECO:0000256" key="11">
    <source>
        <dbReference type="ARBA" id="ARBA00029766"/>
    </source>
</evidence>
<dbReference type="RefSeq" id="WP_131752792.1">
    <property type="nucleotide sequence ID" value="NZ_CAACYH010000004.1"/>
</dbReference>
<sequence length="155" mass="17619">MYFFFSLGTNLGDKEQNLLLAVQKIKEKIGKILSLSSFYATAPWGFTSENTFLNAALCTKTAFRPLEVLRITQEIEREMGRARKSVNGAYSDRVIDIDLLLCFESDGTPVVLDTPELTLPHPLMQERDFVMKPLMEIAPEVTLPRSRNSRLTRSF</sequence>
<evidence type="ECO:0000256" key="5">
    <source>
        <dbReference type="ARBA" id="ARBA00022679"/>
    </source>
</evidence>
<keyword evidence="6" id="KW-0547">Nucleotide-binding</keyword>
<dbReference type="AlphaFoldDB" id="A0A449I2F4"/>
<dbReference type="InterPro" id="IPR000550">
    <property type="entry name" value="Hppk"/>
</dbReference>
<comment type="pathway">
    <text evidence="1">Cofactor biosynthesis; tetrahydrofolate biosynthesis; 2-amino-4-hydroxy-6-hydroxymethyl-7,8-dihydropteridine diphosphate from 7,8-dihydroneopterin triphosphate: step 4/4.</text>
</comment>
<dbReference type="PANTHER" id="PTHR43071:SF1">
    <property type="entry name" value="2-AMINO-4-HYDROXY-6-HYDROXYMETHYLDIHYDROPTERIDINE PYROPHOSPHOKINASE"/>
    <property type="match status" value="1"/>
</dbReference>
<dbReference type="GO" id="GO:0005524">
    <property type="term" value="F:ATP binding"/>
    <property type="evidence" value="ECO:0007669"/>
    <property type="project" value="UniProtKB-KW"/>
</dbReference>
<dbReference type="GO" id="GO:0046656">
    <property type="term" value="P:folic acid biosynthetic process"/>
    <property type="evidence" value="ECO:0007669"/>
    <property type="project" value="UniProtKB-KW"/>
</dbReference>
<evidence type="ECO:0000256" key="1">
    <source>
        <dbReference type="ARBA" id="ARBA00005051"/>
    </source>
</evidence>
<dbReference type="Pfam" id="PF01288">
    <property type="entry name" value="HPPK"/>
    <property type="match status" value="1"/>
</dbReference>
<name>A0A449I2F4_9BACE</name>
<comment type="function">
    <text evidence="10">Catalyzes the transfer of pyrophosphate from adenosine triphosphate (ATP) to 6-hydroxymethyl-7,8-dihydropterin, an enzymatic step in folate biosynthesis pathway.</text>
</comment>
<evidence type="ECO:0000256" key="4">
    <source>
        <dbReference type="ARBA" id="ARBA00016218"/>
    </source>
</evidence>
<dbReference type="InterPro" id="IPR035907">
    <property type="entry name" value="Hppk_sf"/>
</dbReference>
<dbReference type="GO" id="GO:0016301">
    <property type="term" value="F:kinase activity"/>
    <property type="evidence" value="ECO:0007669"/>
    <property type="project" value="UniProtKB-KW"/>
</dbReference>
<dbReference type="PANTHER" id="PTHR43071">
    <property type="entry name" value="2-AMINO-4-HYDROXY-6-HYDROXYMETHYLDIHYDROPTERIDINE PYROPHOSPHOKINASE"/>
    <property type="match status" value="1"/>
</dbReference>
<accession>A0A449I2F4</accession>
<dbReference type="OrthoDB" id="9808041at2"/>
<evidence type="ECO:0000256" key="8">
    <source>
        <dbReference type="ARBA" id="ARBA00022840"/>
    </source>
</evidence>
<dbReference type="EMBL" id="CAACYH010000004">
    <property type="protein sequence ID" value="VFB13574.1"/>
    <property type="molecule type" value="Genomic_DNA"/>
</dbReference>
<keyword evidence="9" id="KW-0289">Folate biosynthesis</keyword>
<evidence type="ECO:0000313" key="14">
    <source>
        <dbReference type="EMBL" id="VFB13574.1"/>
    </source>
</evidence>
<keyword evidence="5 14" id="KW-0808">Transferase</keyword>
<evidence type="ECO:0000256" key="12">
    <source>
        <dbReference type="ARBA" id="ARBA00033413"/>
    </source>
</evidence>
<reference evidence="14 15" key="1">
    <citation type="submission" date="2019-02" db="EMBL/GenBank/DDBJ databases">
        <authorList>
            <consortium name="Pathogen Informatics"/>
        </authorList>
    </citation>
    <scope>NUCLEOTIDE SEQUENCE [LARGE SCALE GENOMIC DNA]</scope>
    <source>
        <strain evidence="14 15">3012STDY7078512</strain>
    </source>
</reference>
<comment type="similarity">
    <text evidence="2">Belongs to the HPPK family.</text>
</comment>
<proteinExistence type="inferred from homology"/>
<evidence type="ECO:0000256" key="3">
    <source>
        <dbReference type="ARBA" id="ARBA00013253"/>
    </source>
</evidence>
<gene>
    <name evidence="14" type="primary">sulD</name>
    <name evidence="14" type="ORF">NCTC7812_01101</name>
</gene>
<evidence type="ECO:0000256" key="6">
    <source>
        <dbReference type="ARBA" id="ARBA00022741"/>
    </source>
</evidence>
<evidence type="ECO:0000256" key="7">
    <source>
        <dbReference type="ARBA" id="ARBA00022777"/>
    </source>
</evidence>
<dbReference type="SUPFAM" id="SSF55083">
    <property type="entry name" value="6-hydroxymethyl-7,8-dihydropterin pyrophosphokinase, HPPK"/>
    <property type="match status" value="1"/>
</dbReference>
<protein>
    <recommendedName>
        <fullName evidence="4">2-amino-4-hydroxy-6-hydroxymethyldihydropteridine pyrophosphokinase</fullName>
        <ecNumber evidence="3">2.7.6.3</ecNumber>
    </recommendedName>
    <alternativeName>
        <fullName evidence="11">6-hydroxymethyl-7,8-dihydropterin pyrophosphokinase</fullName>
    </alternativeName>
    <alternativeName>
        <fullName evidence="12">7,8-dihydro-6-hydroxymethylpterin-pyrophosphokinase</fullName>
    </alternativeName>
</protein>